<organism evidence="1 2">
    <name type="scientific">Paenibacillus sedimenti</name>
    <dbReference type="NCBI Taxonomy" id="2770274"/>
    <lineage>
        <taxon>Bacteria</taxon>
        <taxon>Bacillati</taxon>
        <taxon>Bacillota</taxon>
        <taxon>Bacilli</taxon>
        <taxon>Bacillales</taxon>
        <taxon>Paenibacillaceae</taxon>
        <taxon>Paenibacillus</taxon>
    </lineage>
</organism>
<evidence type="ECO:0000313" key="1">
    <source>
        <dbReference type="EMBL" id="MBD0379681.1"/>
    </source>
</evidence>
<evidence type="ECO:0008006" key="3">
    <source>
        <dbReference type="Google" id="ProtNLM"/>
    </source>
</evidence>
<keyword evidence="2" id="KW-1185">Reference proteome</keyword>
<protein>
    <recommendedName>
        <fullName evidence="3">Spore coat protein D</fullName>
    </recommendedName>
</protein>
<evidence type="ECO:0000313" key="2">
    <source>
        <dbReference type="Proteomes" id="UP000650466"/>
    </source>
</evidence>
<dbReference type="RefSeq" id="WP_188173480.1">
    <property type="nucleotide sequence ID" value="NZ_JACVVD010000002.1"/>
</dbReference>
<accession>A0A926KME2</accession>
<reference evidence="1" key="1">
    <citation type="submission" date="2020-09" db="EMBL/GenBank/DDBJ databases">
        <title>Draft Genome Sequence of Paenibacillus sp. WST5.</title>
        <authorList>
            <person name="Bao Z."/>
        </authorList>
    </citation>
    <scope>NUCLEOTIDE SEQUENCE</scope>
    <source>
        <strain evidence="1">WST5</strain>
    </source>
</reference>
<dbReference type="EMBL" id="JACVVD010000002">
    <property type="protein sequence ID" value="MBD0379681.1"/>
    <property type="molecule type" value="Genomic_DNA"/>
</dbReference>
<name>A0A926KME2_9BACL</name>
<dbReference type="Proteomes" id="UP000650466">
    <property type="component" value="Unassembled WGS sequence"/>
</dbReference>
<sequence>MAYQANQPYQGNFRCPPADPIMMEPQRVVRDHYHPQRVQVVHPIEIINRHHCVPVYEHVYTCSEKDEYCGGHPHQGHMRR</sequence>
<gene>
    <name evidence="1" type="ORF">ICC18_06105</name>
</gene>
<comment type="caution">
    <text evidence="1">The sequence shown here is derived from an EMBL/GenBank/DDBJ whole genome shotgun (WGS) entry which is preliminary data.</text>
</comment>
<dbReference type="AlphaFoldDB" id="A0A926KME2"/>
<proteinExistence type="predicted"/>